<sequence length="147" mass="16500">MSKSLVEMTAEIIQSQISSKQMSTEEIKAALNDTFQTLKALQESESVGIEAEPEEINPAIDPKKSIQKNKIICLECGQEFKMLSPKHLKSHGLNSKEYRKKHGFSARQPLCAKALSEKRSQSGKERGLPDNLRKAIEMRTKDSAKKK</sequence>
<dbReference type="GO" id="GO:0006355">
    <property type="term" value="P:regulation of DNA-templated transcription"/>
    <property type="evidence" value="ECO:0007669"/>
    <property type="project" value="InterPro"/>
</dbReference>
<evidence type="ECO:0000256" key="2">
    <source>
        <dbReference type="SAM" id="MobiDB-lite"/>
    </source>
</evidence>
<dbReference type="RefSeq" id="WP_015725442.1">
    <property type="nucleotide sequence ID" value="NC_014972.1"/>
</dbReference>
<gene>
    <name evidence="3" type="ordered locus">Despr_2783</name>
</gene>
<protein>
    <submittedName>
        <fullName evidence="3">Transcriptional regulator, MucR family</fullName>
    </submittedName>
</protein>
<keyword evidence="4" id="KW-1185">Reference proteome</keyword>
<organism evidence="3 4">
    <name type="scientific">Desulfobulbus propionicus (strain ATCC 33891 / DSM 2032 / VKM B-1956 / 1pr3)</name>
    <dbReference type="NCBI Taxonomy" id="577650"/>
    <lineage>
        <taxon>Bacteria</taxon>
        <taxon>Pseudomonadati</taxon>
        <taxon>Thermodesulfobacteriota</taxon>
        <taxon>Desulfobulbia</taxon>
        <taxon>Desulfobulbales</taxon>
        <taxon>Desulfobulbaceae</taxon>
        <taxon>Desulfobulbus</taxon>
    </lineage>
</organism>
<dbReference type="AlphaFoldDB" id="A0A7U3YP17"/>
<name>A0A7U3YP17_DESPD</name>
<dbReference type="GO" id="GO:0003677">
    <property type="term" value="F:DNA binding"/>
    <property type="evidence" value="ECO:0007669"/>
    <property type="project" value="InterPro"/>
</dbReference>
<dbReference type="EMBL" id="CP002364">
    <property type="protein sequence ID" value="ADW18917.1"/>
    <property type="molecule type" value="Genomic_DNA"/>
</dbReference>
<dbReference type="Pfam" id="PF05443">
    <property type="entry name" value="ROS_MUCR"/>
    <property type="match status" value="1"/>
</dbReference>
<feature type="compositionally biased region" description="Basic and acidic residues" evidence="2">
    <location>
        <begin position="115"/>
        <end position="147"/>
    </location>
</feature>
<dbReference type="Gene3D" id="1.10.10.1550">
    <property type="entry name" value="ROS/MUCR transcriptional regulator protein"/>
    <property type="match status" value="1"/>
</dbReference>
<dbReference type="InterPro" id="IPR041920">
    <property type="entry name" value="ROS/MUCR_sf"/>
</dbReference>
<dbReference type="KEGG" id="dpr:Despr_2783"/>
<accession>A0A7U3YP17</accession>
<evidence type="ECO:0000256" key="1">
    <source>
        <dbReference type="ARBA" id="ARBA00007031"/>
    </source>
</evidence>
<evidence type="ECO:0000313" key="3">
    <source>
        <dbReference type="EMBL" id="ADW18917.1"/>
    </source>
</evidence>
<reference evidence="3 4" key="1">
    <citation type="journal article" date="2011" name="Stand. Genomic Sci.">
        <title>Complete genome sequence of Desulfobulbus propionicus type strain (1pr3).</title>
        <authorList>
            <person name="Pagani I."/>
            <person name="Lapidus A."/>
            <person name="Nolan M."/>
            <person name="Lucas S."/>
            <person name="Hammon N."/>
            <person name="Deshpande S."/>
            <person name="Cheng J.F."/>
            <person name="Chertkov O."/>
            <person name="Davenport K."/>
            <person name="Tapia R."/>
            <person name="Han C."/>
            <person name="Goodwin L."/>
            <person name="Pitluck S."/>
            <person name="Liolios K."/>
            <person name="Mavromatis K."/>
            <person name="Ivanova N."/>
            <person name="Mikhailova N."/>
            <person name="Pati A."/>
            <person name="Chen A."/>
            <person name="Palaniappan K."/>
            <person name="Land M."/>
            <person name="Hauser L."/>
            <person name="Chang Y.J."/>
            <person name="Jeffries C.D."/>
            <person name="Detter J.C."/>
            <person name="Brambilla E."/>
            <person name="Kannan K.P."/>
            <person name="Djao O.D."/>
            <person name="Rohde M."/>
            <person name="Pukall R."/>
            <person name="Spring S."/>
            <person name="Goker M."/>
            <person name="Sikorski J."/>
            <person name="Woyke T."/>
            <person name="Bristow J."/>
            <person name="Eisen J.A."/>
            <person name="Markowitz V."/>
            <person name="Hugenholtz P."/>
            <person name="Kyrpides N.C."/>
            <person name="Klenk H.P."/>
        </authorList>
    </citation>
    <scope>NUCLEOTIDE SEQUENCE [LARGE SCALE GENOMIC DNA]</scope>
    <source>
        <strain evidence="4">ATCC 33891 / DSM 2032 / 1pr3</strain>
    </source>
</reference>
<comment type="similarity">
    <text evidence="1">Belongs to the ros/MucR family.</text>
</comment>
<dbReference type="InterPro" id="IPR008807">
    <property type="entry name" value="ROS_MUCR"/>
</dbReference>
<proteinExistence type="inferred from homology"/>
<dbReference type="GO" id="GO:0008270">
    <property type="term" value="F:zinc ion binding"/>
    <property type="evidence" value="ECO:0007669"/>
    <property type="project" value="InterPro"/>
</dbReference>
<dbReference type="Proteomes" id="UP000006365">
    <property type="component" value="Chromosome"/>
</dbReference>
<feature type="region of interest" description="Disordered" evidence="2">
    <location>
        <begin position="114"/>
        <end position="147"/>
    </location>
</feature>
<evidence type="ECO:0000313" key="4">
    <source>
        <dbReference type="Proteomes" id="UP000006365"/>
    </source>
</evidence>